<organism evidence="1 2">
    <name type="scientific">Aspergillus melleus</name>
    <dbReference type="NCBI Taxonomy" id="138277"/>
    <lineage>
        <taxon>Eukaryota</taxon>
        <taxon>Fungi</taxon>
        <taxon>Dikarya</taxon>
        <taxon>Ascomycota</taxon>
        <taxon>Pezizomycotina</taxon>
        <taxon>Eurotiomycetes</taxon>
        <taxon>Eurotiomycetidae</taxon>
        <taxon>Eurotiales</taxon>
        <taxon>Aspergillaceae</taxon>
        <taxon>Aspergillus</taxon>
        <taxon>Aspergillus subgen. Circumdati</taxon>
    </lineage>
</organism>
<protein>
    <submittedName>
        <fullName evidence="1">Uncharacterized protein</fullName>
    </submittedName>
</protein>
<gene>
    <name evidence="1" type="ORF">N8T08_008229</name>
</gene>
<sequence length="128" mass="13866">MAPLPRPLLGLILLANPLLFLLPGPVQGAPLEANVPTQSWNATGPSNSSHLVPKPPRSWSPAPFFWNDDSPRPYHAYGSYDPDKAEDDARGSVNVVDKGSKAQAETEDGHGHEHEHVDDVETLDEDGK</sequence>
<proteinExistence type="predicted"/>
<dbReference type="Proteomes" id="UP001177260">
    <property type="component" value="Unassembled WGS sequence"/>
</dbReference>
<reference evidence="1 2" key="1">
    <citation type="journal article" date="2023" name="ACS Omega">
        <title>Identification of the Neoaspergillic Acid Biosynthesis Gene Cluster by Establishing an In Vitro CRISPR-Ribonucleoprotein Genetic System in Aspergillus melleus.</title>
        <authorList>
            <person name="Yuan B."/>
            <person name="Grau M.F."/>
            <person name="Murata R.M."/>
            <person name="Torok T."/>
            <person name="Venkateswaran K."/>
            <person name="Stajich J.E."/>
            <person name="Wang C.C.C."/>
        </authorList>
    </citation>
    <scope>NUCLEOTIDE SEQUENCE [LARGE SCALE GENOMIC DNA]</scope>
    <source>
        <strain evidence="1 2">IMV 1140</strain>
    </source>
</reference>
<dbReference type="EMBL" id="JAOPJF010000055">
    <property type="protein sequence ID" value="KAK1142023.1"/>
    <property type="molecule type" value="Genomic_DNA"/>
</dbReference>
<evidence type="ECO:0000313" key="2">
    <source>
        <dbReference type="Proteomes" id="UP001177260"/>
    </source>
</evidence>
<accession>A0ACC3AVW0</accession>
<keyword evidence="2" id="KW-1185">Reference proteome</keyword>
<comment type="caution">
    <text evidence="1">The sequence shown here is derived from an EMBL/GenBank/DDBJ whole genome shotgun (WGS) entry which is preliminary data.</text>
</comment>
<evidence type="ECO:0000313" key="1">
    <source>
        <dbReference type="EMBL" id="KAK1142023.1"/>
    </source>
</evidence>
<name>A0ACC3AVW0_9EURO</name>